<dbReference type="PANTHER" id="PTHR20854">
    <property type="entry name" value="INOSITOL MONOPHOSPHATASE"/>
    <property type="match status" value="1"/>
</dbReference>
<evidence type="ECO:0000256" key="7">
    <source>
        <dbReference type="PIRSR" id="PIRSR600760-2"/>
    </source>
</evidence>
<comment type="catalytic activity">
    <reaction evidence="1 8">
        <text>a myo-inositol phosphate + H2O = myo-inositol + phosphate</text>
        <dbReference type="Rhea" id="RHEA:24056"/>
        <dbReference type="ChEBI" id="CHEBI:15377"/>
        <dbReference type="ChEBI" id="CHEBI:17268"/>
        <dbReference type="ChEBI" id="CHEBI:43474"/>
        <dbReference type="ChEBI" id="CHEBI:84139"/>
        <dbReference type="EC" id="3.1.3.25"/>
    </reaction>
</comment>
<dbReference type="CDD" id="cd01639">
    <property type="entry name" value="IMPase"/>
    <property type="match status" value="1"/>
</dbReference>
<dbReference type="InterPro" id="IPR000760">
    <property type="entry name" value="Inositol_monophosphatase-like"/>
</dbReference>
<dbReference type="PROSITE" id="PS00629">
    <property type="entry name" value="IMP_1"/>
    <property type="match status" value="1"/>
</dbReference>
<dbReference type="GO" id="GO:0046872">
    <property type="term" value="F:metal ion binding"/>
    <property type="evidence" value="ECO:0007669"/>
    <property type="project" value="UniProtKB-KW"/>
</dbReference>
<comment type="caution">
    <text evidence="9">The sequence shown here is derived from an EMBL/GenBank/DDBJ whole genome shotgun (WGS) entry which is preliminary data.</text>
</comment>
<dbReference type="eggNOG" id="COG0483">
    <property type="taxonomic scope" value="Bacteria"/>
</dbReference>
<dbReference type="PRINTS" id="PR01959">
    <property type="entry name" value="SBIMPHPHTASE"/>
</dbReference>
<dbReference type="InterPro" id="IPR033942">
    <property type="entry name" value="IMPase"/>
</dbReference>
<keyword evidence="10" id="KW-1185">Reference proteome</keyword>
<keyword evidence="5 8" id="KW-0378">Hydrolase</keyword>
<dbReference type="Proteomes" id="UP000030185">
    <property type="component" value="Unassembled WGS sequence"/>
</dbReference>
<dbReference type="GO" id="GO:0006020">
    <property type="term" value="P:inositol metabolic process"/>
    <property type="evidence" value="ECO:0007669"/>
    <property type="project" value="TreeGrafter"/>
</dbReference>
<evidence type="ECO:0000256" key="1">
    <source>
        <dbReference type="ARBA" id="ARBA00001033"/>
    </source>
</evidence>
<dbReference type="InterPro" id="IPR022337">
    <property type="entry name" value="Inositol_monophosphatase_SuhB"/>
</dbReference>
<dbReference type="InterPro" id="IPR020583">
    <property type="entry name" value="Inositol_monoP_metal-BS"/>
</dbReference>
<dbReference type="Gene3D" id="3.40.190.80">
    <property type="match status" value="1"/>
</dbReference>
<dbReference type="Pfam" id="PF00459">
    <property type="entry name" value="Inositol_P"/>
    <property type="match status" value="1"/>
</dbReference>
<dbReference type="PROSITE" id="PS00630">
    <property type="entry name" value="IMP_2"/>
    <property type="match status" value="1"/>
</dbReference>
<keyword evidence="6 7" id="KW-0460">Magnesium</keyword>
<feature type="binding site" evidence="7">
    <location>
        <position position="88"/>
    </location>
    <ligand>
        <name>Mg(2+)</name>
        <dbReference type="ChEBI" id="CHEBI:18420"/>
        <label>1</label>
        <note>catalytic</note>
    </ligand>
</feature>
<organism evidence="9 10">
    <name type="scientific">Sporocytophaga myxococcoides</name>
    <dbReference type="NCBI Taxonomy" id="153721"/>
    <lineage>
        <taxon>Bacteria</taxon>
        <taxon>Pseudomonadati</taxon>
        <taxon>Bacteroidota</taxon>
        <taxon>Cytophagia</taxon>
        <taxon>Cytophagales</taxon>
        <taxon>Cytophagaceae</taxon>
        <taxon>Sporocytophaga</taxon>
    </lineage>
</organism>
<evidence type="ECO:0000313" key="10">
    <source>
        <dbReference type="Proteomes" id="UP000030185"/>
    </source>
</evidence>
<dbReference type="InterPro" id="IPR020550">
    <property type="entry name" value="Inositol_monophosphatase_CS"/>
</dbReference>
<dbReference type="EC" id="3.1.3.25" evidence="8"/>
<comment type="similarity">
    <text evidence="3 8">Belongs to the inositol monophosphatase superfamily.</text>
</comment>
<dbReference type="GO" id="GO:0008934">
    <property type="term" value="F:inositol monophosphate 1-phosphatase activity"/>
    <property type="evidence" value="ECO:0007669"/>
    <property type="project" value="InterPro"/>
</dbReference>
<name>A0A098LCA2_9BACT</name>
<evidence type="ECO:0000256" key="5">
    <source>
        <dbReference type="ARBA" id="ARBA00022801"/>
    </source>
</evidence>
<dbReference type="PANTHER" id="PTHR20854:SF4">
    <property type="entry name" value="INOSITOL-1-MONOPHOSPHATASE-RELATED"/>
    <property type="match status" value="1"/>
</dbReference>
<feature type="binding site" evidence="7">
    <location>
        <position position="69"/>
    </location>
    <ligand>
        <name>Mg(2+)</name>
        <dbReference type="ChEBI" id="CHEBI:18420"/>
        <label>1</label>
        <note>catalytic</note>
    </ligand>
</feature>
<dbReference type="EMBL" id="BBLT01000003">
    <property type="protein sequence ID" value="GAL84595.1"/>
    <property type="molecule type" value="Genomic_DNA"/>
</dbReference>
<feature type="binding site" evidence="7">
    <location>
        <position position="87"/>
    </location>
    <ligand>
        <name>Mg(2+)</name>
        <dbReference type="ChEBI" id="CHEBI:18420"/>
        <label>1</label>
        <note>catalytic</note>
    </ligand>
</feature>
<dbReference type="PRINTS" id="PR00377">
    <property type="entry name" value="IMPHPHTASES"/>
</dbReference>
<dbReference type="GO" id="GO:0007165">
    <property type="term" value="P:signal transduction"/>
    <property type="evidence" value="ECO:0007669"/>
    <property type="project" value="TreeGrafter"/>
</dbReference>
<accession>A0A098LCA2</accession>
<dbReference type="OrthoDB" id="9772456at2"/>
<evidence type="ECO:0000256" key="8">
    <source>
        <dbReference type="RuleBase" id="RU364068"/>
    </source>
</evidence>
<feature type="binding site" evidence="7">
    <location>
        <position position="213"/>
    </location>
    <ligand>
        <name>Mg(2+)</name>
        <dbReference type="ChEBI" id="CHEBI:18420"/>
        <label>1</label>
        <note>catalytic</note>
    </ligand>
</feature>
<protein>
    <recommendedName>
        <fullName evidence="8">Inositol-1-monophosphatase</fullName>
        <ecNumber evidence="8">3.1.3.25</ecNumber>
    </recommendedName>
</protein>
<evidence type="ECO:0000313" key="9">
    <source>
        <dbReference type="EMBL" id="GAL84595.1"/>
    </source>
</evidence>
<evidence type="ECO:0000256" key="4">
    <source>
        <dbReference type="ARBA" id="ARBA00022723"/>
    </source>
</evidence>
<gene>
    <name evidence="9" type="ORF">MYP_1823</name>
</gene>
<sequence>MNLEHLCLEVIALTKEVRNFIKHELENFDLSKIEHKGKNDLVSYVDKQSETMLVKGLKDILPEAGFITEEATINREEKTYTWIIDPLDGTTNFLHKVPSFSISVGLMTEGRIIVGVVHEVNLNECFYAWEEGGAYLNGTQIFVNTNTKLEESLIGTGFPYSLLDKTDVYFEIIKEFVKKTHGVRRLGSAAVDLAYVACGRFDGYFEFNLKIWDIAAGILLVKEAGGTVTDFKEGNDYLSGKEVLACGKAFEEISAVIKQRWS</sequence>
<dbReference type="AlphaFoldDB" id="A0A098LCA2"/>
<evidence type="ECO:0000256" key="2">
    <source>
        <dbReference type="ARBA" id="ARBA00001946"/>
    </source>
</evidence>
<dbReference type="SUPFAM" id="SSF56655">
    <property type="entry name" value="Carbohydrate phosphatase"/>
    <property type="match status" value="1"/>
</dbReference>
<dbReference type="RefSeq" id="WP_045461748.1">
    <property type="nucleotide sequence ID" value="NZ_BBLT01000003.1"/>
</dbReference>
<keyword evidence="4 7" id="KW-0479">Metal-binding</keyword>
<feature type="binding site" evidence="7">
    <location>
        <position position="85"/>
    </location>
    <ligand>
        <name>Mg(2+)</name>
        <dbReference type="ChEBI" id="CHEBI:18420"/>
        <label>1</label>
        <note>catalytic</note>
    </ligand>
</feature>
<evidence type="ECO:0000256" key="6">
    <source>
        <dbReference type="ARBA" id="ARBA00022842"/>
    </source>
</evidence>
<proteinExistence type="inferred from homology"/>
<dbReference type="FunFam" id="3.30.540.10:FF:000003">
    <property type="entry name" value="Inositol-1-monophosphatase"/>
    <property type="match status" value="1"/>
</dbReference>
<dbReference type="Gene3D" id="3.30.540.10">
    <property type="entry name" value="Fructose-1,6-Bisphosphatase, subunit A, domain 1"/>
    <property type="match status" value="1"/>
</dbReference>
<comment type="cofactor">
    <cofactor evidence="2 7 8">
        <name>Mg(2+)</name>
        <dbReference type="ChEBI" id="CHEBI:18420"/>
    </cofactor>
</comment>
<dbReference type="GO" id="GO:0046854">
    <property type="term" value="P:phosphatidylinositol phosphate biosynthetic process"/>
    <property type="evidence" value="ECO:0007669"/>
    <property type="project" value="InterPro"/>
</dbReference>
<reference evidence="9 10" key="1">
    <citation type="submission" date="2014-09" db="EMBL/GenBank/DDBJ databases">
        <title>Sporocytophaga myxococcoides PG-01 genome sequencing.</title>
        <authorList>
            <person name="Liu L."/>
            <person name="Gao P.J."/>
            <person name="Chen G.J."/>
            <person name="Wang L.S."/>
        </authorList>
    </citation>
    <scope>NUCLEOTIDE SEQUENCE [LARGE SCALE GENOMIC DNA]</scope>
    <source>
        <strain evidence="9 10">PG-01</strain>
    </source>
</reference>
<dbReference type="STRING" id="153721.MYP_1823"/>
<evidence type="ECO:0000256" key="3">
    <source>
        <dbReference type="ARBA" id="ARBA00009759"/>
    </source>
</evidence>